<evidence type="ECO:0000256" key="4">
    <source>
        <dbReference type="ARBA" id="ARBA00023136"/>
    </source>
</evidence>
<sequence length="650" mass="72059">MGQHAPPVDDLGLRNLAIITPIFALGILLFLVRIYTRVVPTYKLNASDYMLSVAVVAEIITYSLFATAIGDGLGSPNYYLTPEIIVKISKLLFGLVFVGRWSASFARISVACLLLQFATSTGWKLILWATLCFQAATLLASELFHLLQCHPIQALWEEGPNRQCVRPKEAWIIGYLIVGIGIAGDLAVAIMPMFLIWRLSRHVVERCLITALMGLGLVATGAGVTKVIHMNTTDFTSPDTFRQAMPVLLWCRIEEFILVVAASAPLLKAPIERVLHRLGFPTFQSTPRDLESFHSTSTRISKKRRWYAPWSPFSKTIKVSGGFATINPAPTNGVSHERPGSAPQPLAAHPMRPPVDPLPGTRPTRILLGYWKGSSEPSLKDRHAVYGILGQNDMFRVKLVRETRDGRFVDGNFPIGAGALWIQYEEVEFEDHLKPLARHEIKEYCRVRQWQLDHGETPDERAANEVKAVQEAQAGFGGHELRQSRHVEAKTDSHPARQPLPNGEIRQAVNRAQSGDALERTNTLTRREIARAEAAQGRADRHAASRERAAAAAADATAAAAAAAIPAVTTHGRMRFHESEEMQRLNKVWAWQESLRAKAGAEDAKIYGGIKYERKTTGPFMGKLVSQGTIINIDGEDYVNYRVLTKPSFF</sequence>
<evidence type="ECO:0000313" key="10">
    <source>
        <dbReference type="Proteomes" id="UP000717696"/>
    </source>
</evidence>
<feature type="transmembrane region" description="Helical" evidence="7">
    <location>
        <begin position="16"/>
        <end position="36"/>
    </location>
</feature>
<organism evidence="9 10">
    <name type="scientific">Dactylonectria estremocensis</name>
    <dbReference type="NCBI Taxonomy" id="1079267"/>
    <lineage>
        <taxon>Eukaryota</taxon>
        <taxon>Fungi</taxon>
        <taxon>Dikarya</taxon>
        <taxon>Ascomycota</taxon>
        <taxon>Pezizomycotina</taxon>
        <taxon>Sordariomycetes</taxon>
        <taxon>Hypocreomycetidae</taxon>
        <taxon>Hypocreales</taxon>
        <taxon>Nectriaceae</taxon>
        <taxon>Dactylonectria</taxon>
    </lineage>
</organism>
<keyword evidence="2 7" id="KW-0812">Transmembrane</keyword>
<gene>
    <name evidence="9" type="ORF">B0J13DRAFT_638016</name>
</gene>
<dbReference type="EMBL" id="JAGMUU010000013">
    <property type="protein sequence ID" value="KAH7140430.1"/>
    <property type="molecule type" value="Genomic_DNA"/>
</dbReference>
<evidence type="ECO:0000256" key="1">
    <source>
        <dbReference type="ARBA" id="ARBA00004141"/>
    </source>
</evidence>
<comment type="similarity">
    <text evidence="5">Belongs to the SAT4 family.</text>
</comment>
<evidence type="ECO:0000313" key="9">
    <source>
        <dbReference type="EMBL" id="KAH7140430.1"/>
    </source>
</evidence>
<dbReference type="OrthoDB" id="3923077at2759"/>
<feature type="domain" description="Rhodopsin" evidence="8">
    <location>
        <begin position="32"/>
        <end position="273"/>
    </location>
</feature>
<dbReference type="Proteomes" id="UP000717696">
    <property type="component" value="Unassembled WGS sequence"/>
</dbReference>
<proteinExistence type="inferred from homology"/>
<keyword evidence="4 7" id="KW-0472">Membrane</keyword>
<dbReference type="PANTHER" id="PTHR33048">
    <property type="entry name" value="PTH11-LIKE INTEGRAL MEMBRANE PROTEIN (AFU_ORTHOLOGUE AFUA_5G11245)"/>
    <property type="match status" value="1"/>
</dbReference>
<feature type="transmembrane region" description="Helical" evidence="7">
    <location>
        <begin position="90"/>
        <end position="118"/>
    </location>
</feature>
<comment type="caution">
    <text evidence="9">The sequence shown here is derived from an EMBL/GenBank/DDBJ whole genome shotgun (WGS) entry which is preliminary data.</text>
</comment>
<feature type="transmembrane region" description="Helical" evidence="7">
    <location>
        <begin position="172"/>
        <end position="195"/>
    </location>
</feature>
<evidence type="ECO:0000256" key="3">
    <source>
        <dbReference type="ARBA" id="ARBA00022989"/>
    </source>
</evidence>
<dbReference type="PANTHER" id="PTHR33048:SF129">
    <property type="entry name" value="INTEGRAL MEMBRANE PROTEIN-RELATED"/>
    <property type="match status" value="1"/>
</dbReference>
<dbReference type="GO" id="GO:0016020">
    <property type="term" value="C:membrane"/>
    <property type="evidence" value="ECO:0007669"/>
    <property type="project" value="UniProtKB-SubCell"/>
</dbReference>
<evidence type="ECO:0000259" key="8">
    <source>
        <dbReference type="Pfam" id="PF20684"/>
    </source>
</evidence>
<evidence type="ECO:0000256" key="7">
    <source>
        <dbReference type="SAM" id="Phobius"/>
    </source>
</evidence>
<accession>A0A9P9ELM6</accession>
<keyword evidence="3 7" id="KW-1133">Transmembrane helix</keyword>
<comment type="subcellular location">
    <subcellularLocation>
        <location evidence="1">Membrane</location>
        <topology evidence="1">Multi-pass membrane protein</topology>
    </subcellularLocation>
</comment>
<evidence type="ECO:0000256" key="5">
    <source>
        <dbReference type="ARBA" id="ARBA00038359"/>
    </source>
</evidence>
<feature type="transmembrane region" description="Helical" evidence="7">
    <location>
        <begin position="48"/>
        <end position="70"/>
    </location>
</feature>
<evidence type="ECO:0000256" key="6">
    <source>
        <dbReference type="SAM" id="MobiDB-lite"/>
    </source>
</evidence>
<feature type="region of interest" description="Disordered" evidence="6">
    <location>
        <begin position="330"/>
        <end position="359"/>
    </location>
</feature>
<evidence type="ECO:0000256" key="2">
    <source>
        <dbReference type="ARBA" id="ARBA00022692"/>
    </source>
</evidence>
<reference evidence="9" key="1">
    <citation type="journal article" date="2021" name="Nat. Commun.">
        <title>Genetic determinants of endophytism in the Arabidopsis root mycobiome.</title>
        <authorList>
            <person name="Mesny F."/>
            <person name="Miyauchi S."/>
            <person name="Thiergart T."/>
            <person name="Pickel B."/>
            <person name="Atanasova L."/>
            <person name="Karlsson M."/>
            <person name="Huettel B."/>
            <person name="Barry K.W."/>
            <person name="Haridas S."/>
            <person name="Chen C."/>
            <person name="Bauer D."/>
            <person name="Andreopoulos W."/>
            <person name="Pangilinan J."/>
            <person name="LaButti K."/>
            <person name="Riley R."/>
            <person name="Lipzen A."/>
            <person name="Clum A."/>
            <person name="Drula E."/>
            <person name="Henrissat B."/>
            <person name="Kohler A."/>
            <person name="Grigoriev I.V."/>
            <person name="Martin F.M."/>
            <person name="Hacquard S."/>
        </authorList>
    </citation>
    <scope>NUCLEOTIDE SEQUENCE</scope>
    <source>
        <strain evidence="9">MPI-CAGE-AT-0021</strain>
    </source>
</reference>
<feature type="transmembrane region" description="Helical" evidence="7">
    <location>
        <begin position="207"/>
        <end position="227"/>
    </location>
</feature>
<dbReference type="Pfam" id="PF20684">
    <property type="entry name" value="Fung_rhodopsin"/>
    <property type="match status" value="1"/>
</dbReference>
<keyword evidence="10" id="KW-1185">Reference proteome</keyword>
<dbReference type="AlphaFoldDB" id="A0A9P9ELM6"/>
<name>A0A9P9ELM6_9HYPO</name>
<dbReference type="InterPro" id="IPR052337">
    <property type="entry name" value="SAT4-like"/>
</dbReference>
<protein>
    <recommendedName>
        <fullName evidence="8">Rhodopsin domain-containing protein</fullName>
    </recommendedName>
</protein>
<dbReference type="InterPro" id="IPR049326">
    <property type="entry name" value="Rhodopsin_dom_fungi"/>
</dbReference>